<sequence>MPSNSLLREILQRPPVAQSMLSLVQRNLLDSAVATWLQPTLADLTSDISESQRELNYWSAVIDAAQVQQPDGHIYTGITCPRLRANIYYDNRAKTGNRFDSDSDCAGYYVSKVEER</sequence>
<name>A0A183DL58_9BILA</name>
<evidence type="ECO:0000313" key="3">
    <source>
        <dbReference type="WBParaSite" id="GPUH_0000946001-mRNA-1"/>
    </source>
</evidence>
<dbReference type="AlphaFoldDB" id="A0A183DL58"/>
<dbReference type="WBParaSite" id="GPUH_0000946001-mRNA-1">
    <property type="protein sequence ID" value="GPUH_0000946001-mRNA-1"/>
    <property type="gene ID" value="GPUH_0000946001"/>
</dbReference>
<evidence type="ECO:0000313" key="2">
    <source>
        <dbReference type="Proteomes" id="UP000271098"/>
    </source>
</evidence>
<dbReference type="Proteomes" id="UP000271098">
    <property type="component" value="Unassembled WGS sequence"/>
</dbReference>
<reference evidence="3" key="1">
    <citation type="submission" date="2016-06" db="UniProtKB">
        <authorList>
            <consortium name="WormBaseParasite"/>
        </authorList>
    </citation>
    <scope>IDENTIFICATION</scope>
</reference>
<accession>A0A183DL58</accession>
<organism evidence="3">
    <name type="scientific">Gongylonema pulchrum</name>
    <dbReference type="NCBI Taxonomy" id="637853"/>
    <lineage>
        <taxon>Eukaryota</taxon>
        <taxon>Metazoa</taxon>
        <taxon>Ecdysozoa</taxon>
        <taxon>Nematoda</taxon>
        <taxon>Chromadorea</taxon>
        <taxon>Rhabditida</taxon>
        <taxon>Spirurina</taxon>
        <taxon>Spiruromorpha</taxon>
        <taxon>Spiruroidea</taxon>
        <taxon>Gongylonematidae</taxon>
        <taxon>Gongylonema</taxon>
    </lineage>
</organism>
<gene>
    <name evidence="1" type="ORF">GPUH_LOCUS9448</name>
</gene>
<proteinExistence type="predicted"/>
<evidence type="ECO:0000313" key="1">
    <source>
        <dbReference type="EMBL" id="VDK72487.1"/>
    </source>
</evidence>
<dbReference type="EMBL" id="UYRT01030982">
    <property type="protein sequence ID" value="VDK72487.1"/>
    <property type="molecule type" value="Genomic_DNA"/>
</dbReference>
<protein>
    <submittedName>
        <fullName evidence="3">SCP domain-containing protein</fullName>
    </submittedName>
</protein>
<reference evidence="1 2" key="2">
    <citation type="submission" date="2018-11" db="EMBL/GenBank/DDBJ databases">
        <authorList>
            <consortium name="Pathogen Informatics"/>
        </authorList>
    </citation>
    <scope>NUCLEOTIDE SEQUENCE [LARGE SCALE GENOMIC DNA]</scope>
</reference>
<keyword evidence="2" id="KW-1185">Reference proteome</keyword>